<evidence type="ECO:0000313" key="2">
    <source>
        <dbReference type="EMBL" id="KAG5458427.1"/>
    </source>
</evidence>
<name>A0A8H7ZS86_9FUNG</name>
<gene>
    <name evidence="2" type="ORF">BJ554DRAFT_1349</name>
</gene>
<feature type="compositionally biased region" description="Basic and acidic residues" evidence="1">
    <location>
        <begin position="215"/>
        <end position="226"/>
    </location>
</feature>
<organism evidence="2 3">
    <name type="scientific">Olpidium bornovanus</name>
    <dbReference type="NCBI Taxonomy" id="278681"/>
    <lineage>
        <taxon>Eukaryota</taxon>
        <taxon>Fungi</taxon>
        <taxon>Fungi incertae sedis</taxon>
        <taxon>Olpidiomycota</taxon>
        <taxon>Olpidiomycotina</taxon>
        <taxon>Olpidiomycetes</taxon>
        <taxon>Olpidiales</taxon>
        <taxon>Olpidiaceae</taxon>
        <taxon>Olpidium</taxon>
    </lineage>
</organism>
<feature type="region of interest" description="Disordered" evidence="1">
    <location>
        <begin position="190"/>
        <end position="234"/>
    </location>
</feature>
<protein>
    <submittedName>
        <fullName evidence="2">Uncharacterized protein</fullName>
    </submittedName>
</protein>
<dbReference type="AlphaFoldDB" id="A0A8H7ZS86"/>
<reference evidence="2 3" key="1">
    <citation type="journal article" name="Sci. Rep.">
        <title>Genome-scale phylogenetic analyses confirm Olpidium as the closest living zoosporic fungus to the non-flagellated, terrestrial fungi.</title>
        <authorList>
            <person name="Chang Y."/>
            <person name="Rochon D."/>
            <person name="Sekimoto S."/>
            <person name="Wang Y."/>
            <person name="Chovatia M."/>
            <person name="Sandor L."/>
            <person name="Salamov A."/>
            <person name="Grigoriev I.V."/>
            <person name="Stajich J.E."/>
            <person name="Spatafora J.W."/>
        </authorList>
    </citation>
    <scope>NUCLEOTIDE SEQUENCE [LARGE SCALE GENOMIC DNA]</scope>
    <source>
        <strain evidence="2">S191</strain>
    </source>
</reference>
<accession>A0A8H7ZS86</accession>
<dbReference type="EMBL" id="JAEFCI010008497">
    <property type="protein sequence ID" value="KAG5458427.1"/>
    <property type="molecule type" value="Genomic_DNA"/>
</dbReference>
<comment type="caution">
    <text evidence="2">The sequence shown here is derived from an EMBL/GenBank/DDBJ whole genome shotgun (WGS) entry which is preliminary data.</text>
</comment>
<evidence type="ECO:0000256" key="1">
    <source>
        <dbReference type="SAM" id="MobiDB-lite"/>
    </source>
</evidence>
<evidence type="ECO:0000313" key="3">
    <source>
        <dbReference type="Proteomes" id="UP000673691"/>
    </source>
</evidence>
<sequence length="333" mass="35781">MAPKASDARGTRTVAFLGRRTLARPPFPRSRGRPFLSSFSPPATLLPGSADVPVTSLTVSCSIVPASAATRQGKYFIAVSSGSGMPCGRNFFFWSSWPPVGLAASVDHFRDTGFSVILCDVARPPSALARRQDHRYNRCIPVFRVLISLCGKPRSKFLRRHADSPPFCGEAAPGNGPLYVVAGEGMPPSVNVSPVHKPRPGGELPWASPSRRRTANKERERKEDGKQNTSVTRYQHHSALPLLPARRACAPPGSAIRRAAAAAAAAAALPSFVRRACLCSAVCASGAASPPTPVRLALAEKLNEKMRVSKFFLSPATVQKLSPARLFFNFRPF</sequence>
<proteinExistence type="predicted"/>
<dbReference type="Proteomes" id="UP000673691">
    <property type="component" value="Unassembled WGS sequence"/>
</dbReference>
<keyword evidence="3" id="KW-1185">Reference proteome</keyword>